<gene>
    <name evidence="2" type="ORF">ABEG18_06585</name>
</gene>
<dbReference type="EMBL" id="CP157484">
    <property type="protein sequence ID" value="XBO40429.1"/>
    <property type="molecule type" value="Genomic_DNA"/>
</dbReference>
<dbReference type="Gene3D" id="3.40.630.30">
    <property type="match status" value="1"/>
</dbReference>
<dbReference type="InterPro" id="IPR016181">
    <property type="entry name" value="Acyl_CoA_acyltransferase"/>
</dbReference>
<feature type="domain" description="BioF2-like acetyltransferase" evidence="1">
    <location>
        <begin position="192"/>
        <end position="336"/>
    </location>
</feature>
<dbReference type="AlphaFoldDB" id="A0AAU7JJW0"/>
<dbReference type="SUPFAM" id="SSF55729">
    <property type="entry name" value="Acyl-CoA N-acyltransferases (Nat)"/>
    <property type="match status" value="1"/>
</dbReference>
<dbReference type="InterPro" id="IPR038740">
    <property type="entry name" value="BioF2-like_GNAT_dom"/>
</dbReference>
<keyword evidence="2" id="KW-0808">Transferase</keyword>
<evidence type="ECO:0000313" key="2">
    <source>
        <dbReference type="EMBL" id="XBO40429.1"/>
    </source>
</evidence>
<reference evidence="2" key="1">
    <citation type="submission" date="2024-05" db="EMBL/GenBank/DDBJ databases">
        <authorList>
            <person name="Kim S."/>
            <person name="Heo J."/>
            <person name="Choi H."/>
            <person name="Choi Y."/>
            <person name="Kwon S.-W."/>
            <person name="Kim Y."/>
        </authorList>
    </citation>
    <scope>NUCLEOTIDE SEQUENCE</scope>
    <source>
        <strain evidence="2">KACC 23698</strain>
    </source>
</reference>
<dbReference type="EC" id="2.3.1.-" evidence="2"/>
<protein>
    <submittedName>
        <fullName evidence="2">GNAT family N-acetyltransferase</fullName>
        <ecNumber evidence="2">2.3.1.-</ecNumber>
    </submittedName>
</protein>
<accession>A0AAU7JJW0</accession>
<dbReference type="Pfam" id="PF13480">
    <property type="entry name" value="Acetyltransf_6"/>
    <property type="match status" value="1"/>
</dbReference>
<organism evidence="2">
    <name type="scientific">Alsobacter sp. KACC 23698</name>
    <dbReference type="NCBI Taxonomy" id="3149229"/>
    <lineage>
        <taxon>Bacteria</taxon>
        <taxon>Pseudomonadati</taxon>
        <taxon>Pseudomonadota</taxon>
        <taxon>Alphaproteobacteria</taxon>
        <taxon>Hyphomicrobiales</taxon>
        <taxon>Alsobacteraceae</taxon>
        <taxon>Alsobacter</taxon>
    </lineage>
</organism>
<keyword evidence="2" id="KW-0012">Acyltransferase</keyword>
<name>A0AAU7JJW0_9HYPH</name>
<evidence type="ECO:0000259" key="1">
    <source>
        <dbReference type="Pfam" id="PF13480"/>
    </source>
</evidence>
<dbReference type="GO" id="GO:0016746">
    <property type="term" value="F:acyltransferase activity"/>
    <property type="evidence" value="ECO:0007669"/>
    <property type="project" value="UniProtKB-KW"/>
</dbReference>
<dbReference type="RefSeq" id="WP_406857288.1">
    <property type="nucleotide sequence ID" value="NZ_CP157484.1"/>
</dbReference>
<proteinExistence type="predicted"/>
<sequence>MEAVSFTEIGAEQTQAAAPARDFRVTVADETGFDFRGAEYRDLYQRAKASLFQHPLWLGAVFEQLIPRRDGTACVRTVRRLSDGRLCLAWPMIKRRIGPVPFMDGVDCDVSDYNPIIVDASLDVSTLQDAIRRDRSRLPPLGLARIRRIRADQASALAPLEGIRFSPMGYHAHEAPLSPDFSSWRKEALSASFVKTLDQLRRRLAKRGELSFREERDPAAIRAAFAQMREFRKGRFEGDPLLNPLYFDFYQRVAVAGAPEGFARTFVLSLDSRPISVIFGLSDAERFMFLMIAFDPAPELKNFSVGLLTIESLIEDCIARRQSVFDLTIGDEPYKQRFGTRHQPMLAAWVGNPALTAAADAAFRGVIAWRKRKAG</sequence>